<name>A0A1S0TPE6_LOALO</name>
<dbReference type="EMBL" id="JH712091">
    <property type="protein sequence ID" value="EFO17011.1"/>
    <property type="molecule type" value="Genomic_DNA"/>
</dbReference>
<reference evidence="1" key="1">
    <citation type="submission" date="2012-04" db="EMBL/GenBank/DDBJ databases">
        <title>The Genome Sequence of Loa loa.</title>
        <authorList>
            <consortium name="The Broad Institute Genome Sequencing Platform"/>
            <consortium name="Broad Institute Genome Sequencing Center for Infectious Disease"/>
            <person name="Nutman T.B."/>
            <person name="Fink D.L."/>
            <person name="Russ C."/>
            <person name="Young S."/>
            <person name="Zeng Q."/>
            <person name="Gargeya S."/>
            <person name="Alvarado L."/>
            <person name="Berlin A."/>
            <person name="Chapman S.B."/>
            <person name="Chen Z."/>
            <person name="Freedman E."/>
            <person name="Gellesch M."/>
            <person name="Goldberg J."/>
            <person name="Griggs A."/>
            <person name="Gujja S."/>
            <person name="Heilman E.R."/>
            <person name="Heiman D."/>
            <person name="Howarth C."/>
            <person name="Mehta T."/>
            <person name="Neiman D."/>
            <person name="Pearson M."/>
            <person name="Roberts A."/>
            <person name="Saif S."/>
            <person name="Shea T."/>
            <person name="Shenoy N."/>
            <person name="Sisk P."/>
            <person name="Stolte C."/>
            <person name="Sykes S."/>
            <person name="White J."/>
            <person name="Yandava C."/>
            <person name="Haas B."/>
            <person name="Henn M.R."/>
            <person name="Nusbaum C."/>
            <person name="Birren B."/>
        </authorList>
    </citation>
    <scope>NUCLEOTIDE SEQUENCE [LARGE SCALE GENOMIC DNA]</scope>
</reference>
<dbReference type="CTD" id="9948948"/>
<dbReference type="InParanoid" id="A0A1S0TPE6"/>
<dbReference type="KEGG" id="loa:LOAG_11492"/>
<protein>
    <submittedName>
        <fullName evidence="1">Uncharacterized protein</fullName>
    </submittedName>
</protein>
<gene>
    <name evidence="1" type="ORF">LOAG_11492</name>
</gene>
<sequence>MLYKAPYFACHTDTSNPSKEVNEKLNSSYPCAERKTSGICVGVKGGLVCDDLLGEDVYWLRNVILEKAGRIMGSSWINMEWIGFANWSVTCKPFNSGIVVHLIKHNNDMYNIRVISSVNFDAENQEVVEKWLKYGYKRMNK</sequence>
<dbReference type="RefSeq" id="XP_003147058.1">
    <property type="nucleotide sequence ID" value="XM_003147010.1"/>
</dbReference>
<dbReference type="AlphaFoldDB" id="A0A1S0TPE6"/>
<proteinExistence type="predicted"/>
<evidence type="ECO:0000313" key="1">
    <source>
        <dbReference type="EMBL" id="EFO17011.1"/>
    </source>
</evidence>
<organism evidence="1">
    <name type="scientific">Loa loa</name>
    <name type="common">Eye worm</name>
    <name type="synonym">Filaria loa</name>
    <dbReference type="NCBI Taxonomy" id="7209"/>
    <lineage>
        <taxon>Eukaryota</taxon>
        <taxon>Metazoa</taxon>
        <taxon>Ecdysozoa</taxon>
        <taxon>Nematoda</taxon>
        <taxon>Chromadorea</taxon>
        <taxon>Rhabditida</taxon>
        <taxon>Spirurina</taxon>
        <taxon>Spiruromorpha</taxon>
        <taxon>Filarioidea</taxon>
        <taxon>Onchocercidae</taxon>
        <taxon>Loa</taxon>
    </lineage>
</organism>
<dbReference type="GeneID" id="9948948"/>
<accession>A0A1S0TPE6</accession>